<dbReference type="Proteomes" id="UP001177160">
    <property type="component" value="Unassembled WGS sequence"/>
</dbReference>
<dbReference type="RefSeq" id="WP_263608131.1">
    <property type="nucleotide sequence ID" value="NZ_JAOVQM010000002.1"/>
</dbReference>
<dbReference type="EMBL" id="JAOVQM010000002">
    <property type="protein sequence ID" value="MCV2231978.1"/>
    <property type="molecule type" value="Genomic_DNA"/>
</dbReference>
<accession>A0ABT2YBN3</accession>
<gene>
    <name evidence="1" type="ORF">N7548_03965</name>
</gene>
<keyword evidence="2" id="KW-1185">Reference proteome</keyword>
<protein>
    <submittedName>
        <fullName evidence="1">Uncharacterized protein</fullName>
    </submittedName>
</protein>
<reference evidence="1" key="1">
    <citation type="submission" date="2022-09" db="EMBL/GenBank/DDBJ databases">
        <title>Novel Mycoplasma species identified in domestic and wild animals.</title>
        <authorList>
            <person name="Volokhov D.V."/>
            <person name="Furtak V.A."/>
            <person name="Zagorodnyaya T.A."/>
        </authorList>
    </citation>
    <scope>NUCLEOTIDE SEQUENCE</scope>
    <source>
        <strain evidence="1">Oakley</strain>
    </source>
</reference>
<comment type="caution">
    <text evidence="1">The sequence shown here is derived from an EMBL/GenBank/DDBJ whole genome shotgun (WGS) entry which is preliminary data.</text>
</comment>
<name>A0ABT2YBN3_9MOLU</name>
<sequence>MNKRLLGLTISMVLTLILLATTVYAYYFDRKETGSIDLTLGEVSFTWDGAFVTDFVMPAQELVETPFSLNNASSVDTELRFSVTASTSLLGTVNLEDIFTVYEFNSDWVLETDGYYYYRGSNTDSISEPGKYKIPTSVLNIPVLLSLKLDGYVIRNEHIGQTVSLTLTFQAKQGPFIDWATLGSTNYDFSTGQ</sequence>
<organism evidence="1 2">
    <name type="scientific">Paracholeplasma manati</name>
    <dbReference type="NCBI Taxonomy" id="591373"/>
    <lineage>
        <taxon>Bacteria</taxon>
        <taxon>Bacillati</taxon>
        <taxon>Mycoplasmatota</taxon>
        <taxon>Mollicutes</taxon>
        <taxon>Acholeplasmatales</taxon>
        <taxon>Acholeplasmataceae</taxon>
        <taxon>Paracholeplasma</taxon>
    </lineage>
</organism>
<evidence type="ECO:0000313" key="2">
    <source>
        <dbReference type="Proteomes" id="UP001177160"/>
    </source>
</evidence>
<proteinExistence type="predicted"/>
<evidence type="ECO:0000313" key="1">
    <source>
        <dbReference type="EMBL" id="MCV2231978.1"/>
    </source>
</evidence>